<evidence type="ECO:0000256" key="7">
    <source>
        <dbReference type="RuleBase" id="RU000673"/>
    </source>
</evidence>
<dbReference type="EC" id="3.1.1.29" evidence="1 7"/>
<dbReference type="PROSITE" id="PS01195">
    <property type="entry name" value="PEPT_TRNA_HYDROL_1"/>
    <property type="match status" value="1"/>
</dbReference>
<evidence type="ECO:0000256" key="2">
    <source>
        <dbReference type="ARBA" id="ARBA00022555"/>
    </source>
</evidence>
<comment type="caution">
    <text evidence="9">The sequence shown here is derived from an EMBL/GenBank/DDBJ whole genome shotgun (WGS) entry which is preliminary data.</text>
</comment>
<dbReference type="CDD" id="cd00462">
    <property type="entry name" value="PTH"/>
    <property type="match status" value="1"/>
</dbReference>
<evidence type="ECO:0000313" key="9">
    <source>
        <dbReference type="EMBL" id="PIY72504.1"/>
    </source>
</evidence>
<dbReference type="GO" id="GO:0004045">
    <property type="term" value="F:peptidyl-tRNA hydrolase activity"/>
    <property type="evidence" value="ECO:0007669"/>
    <property type="project" value="UniProtKB-EC"/>
</dbReference>
<dbReference type="Proteomes" id="UP000229401">
    <property type="component" value="Unassembled WGS sequence"/>
</dbReference>
<dbReference type="EMBL" id="PFLI01000021">
    <property type="protein sequence ID" value="PIY72504.1"/>
    <property type="molecule type" value="Genomic_DNA"/>
</dbReference>
<keyword evidence="3 7" id="KW-0378">Hydrolase</keyword>
<dbReference type="Gene3D" id="3.40.50.1470">
    <property type="entry name" value="Peptidyl-tRNA hydrolase"/>
    <property type="match status" value="1"/>
</dbReference>
<organism evidence="9 10">
    <name type="scientific">Candidatus Roizmanbacteria bacterium CG_4_10_14_0_8_um_filter_33_9</name>
    <dbReference type="NCBI Taxonomy" id="1974826"/>
    <lineage>
        <taxon>Bacteria</taxon>
        <taxon>Candidatus Roizmaniibacteriota</taxon>
    </lineage>
</organism>
<keyword evidence="4" id="KW-0694">RNA-binding</keyword>
<dbReference type="InterPro" id="IPR018171">
    <property type="entry name" value="Pept_tRNA_hydro_CS"/>
</dbReference>
<evidence type="ECO:0000256" key="5">
    <source>
        <dbReference type="ARBA" id="ARBA00038063"/>
    </source>
</evidence>
<evidence type="ECO:0000256" key="1">
    <source>
        <dbReference type="ARBA" id="ARBA00013260"/>
    </source>
</evidence>
<accession>A0A2M7QJI2</accession>
<dbReference type="Pfam" id="PF01195">
    <property type="entry name" value="Pept_tRNA_hydro"/>
    <property type="match status" value="1"/>
</dbReference>
<proteinExistence type="inferred from homology"/>
<reference evidence="10" key="1">
    <citation type="submission" date="2017-09" db="EMBL/GenBank/DDBJ databases">
        <title>Depth-based differentiation of microbial function through sediment-hosted aquifers and enrichment of novel symbionts in the deep terrestrial subsurface.</title>
        <authorList>
            <person name="Probst A.J."/>
            <person name="Ladd B."/>
            <person name="Jarett J.K."/>
            <person name="Geller-Mcgrath D.E."/>
            <person name="Sieber C.M.K."/>
            <person name="Emerson J.B."/>
            <person name="Anantharaman K."/>
            <person name="Thomas B.C."/>
            <person name="Malmstrom R."/>
            <person name="Stieglmeier M."/>
            <person name="Klingl A."/>
            <person name="Woyke T."/>
            <person name="Ryan C.M."/>
            <person name="Banfield J.F."/>
        </authorList>
    </citation>
    <scope>NUCLEOTIDE SEQUENCE [LARGE SCALE GENOMIC DNA]</scope>
</reference>
<dbReference type="InterPro" id="IPR001328">
    <property type="entry name" value="Pept_tRNA_hydro"/>
</dbReference>
<evidence type="ECO:0000313" key="10">
    <source>
        <dbReference type="Proteomes" id="UP000229401"/>
    </source>
</evidence>
<dbReference type="SUPFAM" id="SSF53178">
    <property type="entry name" value="Peptidyl-tRNA hydrolase-like"/>
    <property type="match status" value="1"/>
</dbReference>
<keyword evidence="2" id="KW-0820">tRNA-binding</keyword>
<dbReference type="PANTHER" id="PTHR17224">
    <property type="entry name" value="PEPTIDYL-TRNA HYDROLASE"/>
    <property type="match status" value="1"/>
</dbReference>
<comment type="similarity">
    <text evidence="5 8">Belongs to the PTH family.</text>
</comment>
<dbReference type="GO" id="GO:0000049">
    <property type="term" value="F:tRNA binding"/>
    <property type="evidence" value="ECO:0007669"/>
    <property type="project" value="UniProtKB-KW"/>
</dbReference>
<name>A0A2M7QJI2_9BACT</name>
<sequence length="200" mass="23252">MPYIQYKEKSSEKASIILQMKLIVGLGNKGEKYKHNRHNVGFMFIDYMAKWLKGQIVEKNDSNVTIYQCNNLILAKPQTFMNKSGEAVKKLIKQYISNDYQLTTNDLIVIHDDLDIPFGKFRIVRGYGPKLHNGLESIQNHLHTMGFLRIRIGVDNRSLQNRIPGIDYVLEDFSQEEQSTVNTVFDQIIERIKTEKIILF</sequence>
<gene>
    <name evidence="9" type="ORF">COY87_00585</name>
</gene>
<comment type="catalytic activity">
    <reaction evidence="7">
        <text>an N-acyl-L-alpha-aminoacyl-tRNA + H2O = an N-acyl-L-amino acid + a tRNA + H(+)</text>
        <dbReference type="Rhea" id="RHEA:54448"/>
        <dbReference type="Rhea" id="RHEA-COMP:10123"/>
        <dbReference type="Rhea" id="RHEA-COMP:13883"/>
        <dbReference type="ChEBI" id="CHEBI:15377"/>
        <dbReference type="ChEBI" id="CHEBI:15378"/>
        <dbReference type="ChEBI" id="CHEBI:59874"/>
        <dbReference type="ChEBI" id="CHEBI:78442"/>
        <dbReference type="ChEBI" id="CHEBI:138191"/>
        <dbReference type="EC" id="3.1.1.29"/>
    </reaction>
</comment>
<protein>
    <recommendedName>
        <fullName evidence="6 7">Peptidyl-tRNA hydrolase</fullName>
        <ecNumber evidence="1 7">3.1.1.29</ecNumber>
    </recommendedName>
</protein>
<dbReference type="PANTHER" id="PTHR17224:SF1">
    <property type="entry name" value="PEPTIDYL-TRNA HYDROLASE"/>
    <property type="match status" value="1"/>
</dbReference>
<dbReference type="NCBIfam" id="TIGR00447">
    <property type="entry name" value="pth"/>
    <property type="match status" value="1"/>
</dbReference>
<evidence type="ECO:0000256" key="6">
    <source>
        <dbReference type="ARBA" id="ARBA00050038"/>
    </source>
</evidence>
<dbReference type="AlphaFoldDB" id="A0A2M7QJI2"/>
<evidence type="ECO:0000256" key="8">
    <source>
        <dbReference type="RuleBase" id="RU004320"/>
    </source>
</evidence>
<evidence type="ECO:0000256" key="3">
    <source>
        <dbReference type="ARBA" id="ARBA00022801"/>
    </source>
</evidence>
<evidence type="ECO:0000256" key="4">
    <source>
        <dbReference type="ARBA" id="ARBA00022884"/>
    </source>
</evidence>
<dbReference type="InterPro" id="IPR036416">
    <property type="entry name" value="Pept_tRNA_hydro_sf"/>
</dbReference>